<keyword evidence="2" id="KW-0178">Competence</keyword>
<dbReference type="KEGG" id="fhl:OE105_01495"/>
<comment type="subcellular location">
    <subcellularLocation>
        <location evidence="1">Cell surface</location>
    </subcellularLocation>
</comment>
<evidence type="ECO:0000313" key="5">
    <source>
        <dbReference type="Proteomes" id="UP001164726"/>
    </source>
</evidence>
<reference evidence="4" key="1">
    <citation type="submission" date="2022-09" db="EMBL/GenBank/DDBJ databases">
        <title>Complete Genomes of Fervidibacillus albus and Fervidibacillus halotolerans isolated from tidal flat sediments.</title>
        <authorList>
            <person name="Kwon K.K."/>
            <person name="Yang S.-H."/>
            <person name="Park M.J."/>
            <person name="Oh H.-M."/>
        </authorList>
    </citation>
    <scope>NUCLEOTIDE SEQUENCE</scope>
    <source>
        <strain evidence="4">MEBiC13594</strain>
    </source>
</reference>
<keyword evidence="3" id="KW-1133">Transmembrane helix</keyword>
<keyword evidence="3" id="KW-0812">Transmembrane</keyword>
<evidence type="ECO:0000256" key="1">
    <source>
        <dbReference type="ARBA" id="ARBA00004241"/>
    </source>
</evidence>
<feature type="transmembrane region" description="Helical" evidence="3">
    <location>
        <begin position="20"/>
        <end position="38"/>
    </location>
</feature>
<dbReference type="Proteomes" id="UP001164726">
    <property type="component" value="Chromosome"/>
</dbReference>
<name>A0A9E8M0Q1_9BACI</name>
<protein>
    <submittedName>
        <fullName evidence="4">Prepilin-type N-terminal cleavage/methylation domain-containing protein</fullName>
    </submittedName>
</protein>
<sequence>MKRKSKHLHLEKGLTLVELLATITIFSIVGTIVYAVLFNGIHSYERTMEETKLRDEADYIMSNLIEQFFTLKASDVIEMPNLAKGQGYLKVRDKGEEKIYGFKEGTLYIDNEEVKLLNPDVQITDESTMIPMSETEFMVKLVLKMKDSEKSMELTSVINIIDDGRGEN</sequence>
<dbReference type="EMBL" id="CP106877">
    <property type="protein sequence ID" value="WAA12847.1"/>
    <property type="molecule type" value="Genomic_DNA"/>
</dbReference>
<proteinExistence type="predicted"/>
<dbReference type="NCBIfam" id="TIGR02532">
    <property type="entry name" value="IV_pilin_GFxxxE"/>
    <property type="match status" value="1"/>
</dbReference>
<dbReference type="GO" id="GO:0009986">
    <property type="term" value="C:cell surface"/>
    <property type="evidence" value="ECO:0007669"/>
    <property type="project" value="UniProtKB-SubCell"/>
</dbReference>
<keyword evidence="5" id="KW-1185">Reference proteome</keyword>
<keyword evidence="3" id="KW-0472">Membrane</keyword>
<dbReference type="AlphaFoldDB" id="A0A9E8M0Q1"/>
<dbReference type="Pfam" id="PF07963">
    <property type="entry name" value="N_methyl"/>
    <property type="match status" value="1"/>
</dbReference>
<dbReference type="GO" id="GO:0030420">
    <property type="term" value="P:establishment of competence for transformation"/>
    <property type="evidence" value="ECO:0007669"/>
    <property type="project" value="UniProtKB-KW"/>
</dbReference>
<organism evidence="4 5">
    <name type="scientific">Fervidibacillus halotolerans</name>
    <dbReference type="NCBI Taxonomy" id="2980027"/>
    <lineage>
        <taxon>Bacteria</taxon>
        <taxon>Bacillati</taxon>
        <taxon>Bacillota</taxon>
        <taxon>Bacilli</taxon>
        <taxon>Bacillales</taxon>
        <taxon>Bacillaceae</taxon>
        <taxon>Fervidibacillus</taxon>
    </lineage>
</organism>
<dbReference type="PROSITE" id="PS00409">
    <property type="entry name" value="PROKAR_NTER_METHYL"/>
    <property type="match status" value="1"/>
</dbReference>
<evidence type="ECO:0000313" key="4">
    <source>
        <dbReference type="EMBL" id="WAA12847.1"/>
    </source>
</evidence>
<dbReference type="RefSeq" id="WP_275420979.1">
    <property type="nucleotide sequence ID" value="NZ_CP106877.1"/>
</dbReference>
<gene>
    <name evidence="4" type="ORF">OE105_01495</name>
</gene>
<evidence type="ECO:0000256" key="3">
    <source>
        <dbReference type="SAM" id="Phobius"/>
    </source>
</evidence>
<evidence type="ECO:0000256" key="2">
    <source>
        <dbReference type="ARBA" id="ARBA00023287"/>
    </source>
</evidence>
<dbReference type="InterPro" id="IPR012902">
    <property type="entry name" value="N_methyl_site"/>
</dbReference>
<accession>A0A9E8M0Q1</accession>